<comment type="subunit">
    <text evidence="2">Interacts with COX5B; this interaction may contribute to localize PYROXD2 to the inner face of the inner mitochondrial membrane.</text>
</comment>
<proteinExistence type="predicted"/>
<dbReference type="Gene3D" id="3.50.50.60">
    <property type="entry name" value="FAD/NAD(P)-binding domain"/>
    <property type="match status" value="2"/>
</dbReference>
<dbReference type="Proteomes" id="UP000005940">
    <property type="component" value="Chromosome"/>
</dbReference>
<reference evidence="5 6" key="1">
    <citation type="journal article" date="2012" name="J. Bacteriol.">
        <title>Draft genome of Streptomyces tsukubaensis NRRL 18488, the producer of the clinically important immunosuppressant tacrolimus (FK506).</title>
        <authorList>
            <person name="Barreiro C."/>
            <person name="Prieto C."/>
            <person name="Sola-Landa A."/>
            <person name="Solera E."/>
            <person name="Martinez-Castro M."/>
            <person name="Perez-Redondo R."/>
            <person name="Garcia-Estrada C."/>
            <person name="Aparicio J.F."/>
            <person name="Fernandez-Martinez L.T."/>
            <person name="Santos-Aberturas J."/>
            <person name="Salehi-Najafabadi Z."/>
            <person name="Rodriguez-Garcia A."/>
            <person name="Tauch A."/>
            <person name="Martin J.F."/>
        </authorList>
    </citation>
    <scope>NUCLEOTIDE SEQUENCE [LARGE SCALE GENOMIC DNA]</scope>
    <source>
        <strain evidence="6">DSM 42081 / NBRC 108919 / NRRL 18488 / 9993</strain>
    </source>
</reference>
<feature type="domain" description="Amine oxidase" evidence="4">
    <location>
        <begin position="15"/>
        <end position="400"/>
    </location>
</feature>
<evidence type="ECO:0000256" key="1">
    <source>
        <dbReference type="ARBA" id="ARBA00037217"/>
    </source>
</evidence>
<protein>
    <recommendedName>
        <fullName evidence="3">Pyridine nucleotide-disulfide oxidoreductase domain-containing protein 2</fullName>
    </recommendedName>
</protein>
<dbReference type="RefSeq" id="WP_006347607.1">
    <property type="nucleotide sequence ID" value="NZ_CP029159.1"/>
</dbReference>
<gene>
    <name evidence="5" type="ORF">STSU_015360</name>
</gene>
<name>I2N3C3_STRT9</name>
<dbReference type="GO" id="GO:0016491">
    <property type="term" value="F:oxidoreductase activity"/>
    <property type="evidence" value="ECO:0007669"/>
    <property type="project" value="InterPro"/>
</dbReference>
<evidence type="ECO:0000256" key="2">
    <source>
        <dbReference type="ARBA" id="ARBA00038825"/>
    </source>
</evidence>
<sequence length="542" mass="57154">MNRYDAVIVGGGHNGLVTAAYLGRAGLKVALLESRPGLGGPCGAYEFLPGRRLSFTNSPGSLNPAVVAELELARHGLRFVRVDPTVVHRFDEGCFIGWRDPARVDAQLDAFAPGEAARYRALIGGLERLGARLGVRLDTPPPGLSTLKKRLSDPADLRLFDAVFEGGLTGLLDAHLRTDRAKALLMLLALNAQLVPPSAPGSAVGLMMRPFALAAGAEPDGAARLALRGSTGLPVGSMSAIVDALAGACRAHGVELRTGTPVARVLHGPDGVRGVVTATGEEFTARRVISTVNPHHLFRDLLDAEAMDPGIRTAVLGKPMRGSAFKVVLEVDALPPYAGLPEGTDPEAVRACQFRFGSSPGSIEAAITAALAGRTGDEILMWGLTPTLTSPGLTPGGTHLISINAWHAPYHPHDGPWDAERTERFGRRCIEQLGLLMPGLADRIVDHRFMNPVEMAAELGLEGGNITHGDMLPTELFGTRPHPALAAYRTPLAGFYTGGSGTWPGGYVTGTPGRNAAAAVLRDLHHPPADPRPSVLEQRPHP</sequence>
<evidence type="ECO:0000259" key="4">
    <source>
        <dbReference type="Pfam" id="PF01593"/>
    </source>
</evidence>
<dbReference type="InterPro" id="IPR036188">
    <property type="entry name" value="FAD/NAD-bd_sf"/>
</dbReference>
<evidence type="ECO:0000256" key="3">
    <source>
        <dbReference type="ARBA" id="ARBA00040298"/>
    </source>
</evidence>
<comment type="function">
    <text evidence="1">Probable oxidoreductase that may play a role as regulator of mitochondrial function.</text>
</comment>
<dbReference type="Pfam" id="PF01593">
    <property type="entry name" value="Amino_oxidase"/>
    <property type="match status" value="1"/>
</dbReference>
<dbReference type="EMBL" id="CP029159">
    <property type="protein sequence ID" value="QKM68351.1"/>
    <property type="molecule type" value="Genomic_DNA"/>
</dbReference>
<evidence type="ECO:0000313" key="6">
    <source>
        <dbReference type="Proteomes" id="UP000005940"/>
    </source>
</evidence>
<accession>I2N3C3</accession>
<dbReference type="InterPro" id="IPR002937">
    <property type="entry name" value="Amino_oxidase"/>
</dbReference>
<evidence type="ECO:0000313" key="5">
    <source>
        <dbReference type="EMBL" id="QKM68351.1"/>
    </source>
</evidence>
<dbReference type="AlphaFoldDB" id="I2N3C3"/>
<keyword evidence="6" id="KW-1185">Reference proteome</keyword>
<dbReference type="PANTHER" id="PTHR10668:SF103">
    <property type="entry name" value="PYRIDINE NUCLEOTIDE-DISULFIDE OXIDOREDUCTASE DOMAIN-CONTAINING PROTEIN 2"/>
    <property type="match status" value="1"/>
</dbReference>
<dbReference type="PANTHER" id="PTHR10668">
    <property type="entry name" value="PHYTOENE DEHYDROGENASE"/>
    <property type="match status" value="1"/>
</dbReference>
<organism evidence="5 6">
    <name type="scientific">Streptomyces tsukubensis (strain DSM 42081 / NBRC 108919 / NRRL 18488 / 9993)</name>
    <dbReference type="NCBI Taxonomy" id="1114943"/>
    <lineage>
        <taxon>Bacteria</taxon>
        <taxon>Bacillati</taxon>
        <taxon>Actinomycetota</taxon>
        <taxon>Actinomycetes</taxon>
        <taxon>Kitasatosporales</taxon>
        <taxon>Streptomycetaceae</taxon>
        <taxon>Streptomyces</taxon>
    </lineage>
</organism>
<dbReference type="SUPFAM" id="SSF51905">
    <property type="entry name" value="FAD/NAD(P)-binding domain"/>
    <property type="match status" value="1"/>
</dbReference>